<dbReference type="CDD" id="cd00332">
    <property type="entry name" value="PAL-HAL"/>
    <property type="match status" value="1"/>
</dbReference>
<evidence type="ECO:0000256" key="5">
    <source>
        <dbReference type="ARBA" id="ARBA00049269"/>
    </source>
</evidence>
<evidence type="ECO:0000256" key="9">
    <source>
        <dbReference type="RuleBase" id="RU004480"/>
    </source>
</evidence>
<dbReference type="STRING" id="28117.BHV66_08105"/>
<dbReference type="EC" id="4.3.1.3" evidence="2 6"/>
<evidence type="ECO:0000256" key="8">
    <source>
        <dbReference type="RuleBase" id="RU004479"/>
    </source>
</evidence>
<dbReference type="EMBL" id="MNQH01000033">
    <property type="protein sequence ID" value="OKY93609.1"/>
    <property type="molecule type" value="Genomic_DNA"/>
</dbReference>
<comment type="pathway">
    <text evidence="1 8">Amino-acid degradation; L-histidine degradation into L-glutamate; N-formimidoyl-L-glutamate from L-histidine: step 1/3.</text>
</comment>
<dbReference type="AlphaFoldDB" id="A0A1Q6F400"/>
<dbReference type="NCBIfam" id="NF006871">
    <property type="entry name" value="PRK09367.1"/>
    <property type="match status" value="1"/>
</dbReference>
<comment type="subcellular location">
    <subcellularLocation>
        <location evidence="9">Cytoplasm</location>
    </subcellularLocation>
</comment>
<reference evidence="10 11" key="1">
    <citation type="journal article" date="2016" name="Nat. Biotechnol.">
        <title>Measurement of bacterial replication rates in microbial communities.</title>
        <authorList>
            <person name="Brown C.T."/>
            <person name="Olm M.R."/>
            <person name="Thomas B.C."/>
            <person name="Banfield J.F."/>
        </authorList>
    </citation>
    <scope>NUCLEOTIDE SEQUENCE [LARGE SCALE GENOMIC DNA]</scope>
    <source>
        <strain evidence="10">CAG:67_53_122</strain>
    </source>
</reference>
<evidence type="ECO:0000256" key="4">
    <source>
        <dbReference type="ARBA" id="ARBA00023239"/>
    </source>
</evidence>
<comment type="catalytic activity">
    <reaction evidence="5 8">
        <text>L-histidine = trans-urocanate + NH4(+)</text>
        <dbReference type="Rhea" id="RHEA:21232"/>
        <dbReference type="ChEBI" id="CHEBI:17771"/>
        <dbReference type="ChEBI" id="CHEBI:28938"/>
        <dbReference type="ChEBI" id="CHEBI:57595"/>
        <dbReference type="EC" id="4.3.1.3"/>
    </reaction>
</comment>
<dbReference type="InterPro" id="IPR005921">
    <property type="entry name" value="HutH"/>
</dbReference>
<evidence type="ECO:0000256" key="7">
    <source>
        <dbReference type="RuleBase" id="RU003954"/>
    </source>
</evidence>
<evidence type="ECO:0000313" key="11">
    <source>
        <dbReference type="Proteomes" id="UP000187417"/>
    </source>
</evidence>
<dbReference type="GO" id="GO:0005737">
    <property type="term" value="C:cytoplasm"/>
    <property type="evidence" value="ECO:0007669"/>
    <property type="project" value="UniProtKB-SubCell"/>
</dbReference>
<gene>
    <name evidence="10" type="ORF">BHV66_08105</name>
</gene>
<organism evidence="10 11">
    <name type="scientific">Alistipes putredinis</name>
    <dbReference type="NCBI Taxonomy" id="28117"/>
    <lineage>
        <taxon>Bacteria</taxon>
        <taxon>Pseudomonadati</taxon>
        <taxon>Bacteroidota</taxon>
        <taxon>Bacteroidia</taxon>
        <taxon>Bacteroidales</taxon>
        <taxon>Rikenellaceae</taxon>
        <taxon>Alistipes</taxon>
    </lineage>
</organism>
<dbReference type="PANTHER" id="PTHR10362">
    <property type="entry name" value="HISTIDINE AMMONIA-LYASE"/>
    <property type="match status" value="1"/>
</dbReference>
<accession>A0A1Q6F400</accession>
<keyword evidence="4 7" id="KW-0456">Lyase</keyword>
<dbReference type="InterPro" id="IPR008948">
    <property type="entry name" value="L-Aspartase-like"/>
</dbReference>
<comment type="similarity">
    <text evidence="7">Belongs to the PAL/histidase family.</text>
</comment>
<comment type="caution">
    <text evidence="10">The sequence shown here is derived from an EMBL/GenBank/DDBJ whole genome shotgun (WGS) entry which is preliminary data.</text>
</comment>
<dbReference type="Gene3D" id="1.20.200.10">
    <property type="entry name" value="Fumarase/aspartase (Central domain)"/>
    <property type="match status" value="1"/>
</dbReference>
<dbReference type="PROSITE" id="PS00488">
    <property type="entry name" value="PAL_HISTIDASE"/>
    <property type="match status" value="1"/>
</dbReference>
<dbReference type="GO" id="GO:0019557">
    <property type="term" value="P:L-histidine catabolic process to glutamate and formate"/>
    <property type="evidence" value="ECO:0007669"/>
    <property type="project" value="UniProtKB-UniPathway"/>
</dbReference>
<dbReference type="GO" id="GO:0004397">
    <property type="term" value="F:histidine ammonia-lyase activity"/>
    <property type="evidence" value="ECO:0007669"/>
    <property type="project" value="UniProtKB-UniRule"/>
</dbReference>
<evidence type="ECO:0000313" key="10">
    <source>
        <dbReference type="EMBL" id="OKY93609.1"/>
    </source>
</evidence>
<sequence length="494" mass="54761">MIHHISAEYLTVDRVREILENNIKIDLSEDAKKRIVRCREYLDNKMETQKEPIYGITTGFGSLCNISIDKDQLSQLQKNLVMSHACGTGERVPAEIVKLMLLLKIQSLSYGNSGVQLETVQRLVDFFNNDVLPVVFQQGSLGASGDLAPLANMCLPLLGLGEVEYKGARRPSDEVLKEFGWKPISLQSKEGLALLNGTQFMSAFGVYSLIKARRLSEWADLIGAMSLDAFDGRINPFIDEVHEIRAHKGQLTTARNFRRLLEGSELIARPKKHVQDPYSFRCIPQVHGASKDTIDYVGGVLETEINSPTDNPTIFPEKDIIVSAGNFHGQPIALAMDFLAIAVAELGNISERRIYKLISGARELPSFLVAKPGLNSGFMIPQYAAASIVSQSKGLCWPASCDSIPSSQGQEDHVSMGSNAATKLYRVVLNTERVLAIELLNAAQALEFRRPLRSSKPIEDLLAAYRKHVPFVENDQVMYTLIDASVKFLQTEKL</sequence>
<dbReference type="Gene3D" id="1.10.275.10">
    <property type="entry name" value="Fumarase/aspartase (N-terminal domain)"/>
    <property type="match status" value="1"/>
</dbReference>
<dbReference type="InterPro" id="IPR022313">
    <property type="entry name" value="Phe/His_NH3-lyase_AS"/>
</dbReference>
<proteinExistence type="inferred from homology"/>
<name>A0A1Q6F400_9BACT</name>
<dbReference type="InterPro" id="IPR024083">
    <property type="entry name" value="Fumarase/histidase_N"/>
</dbReference>
<evidence type="ECO:0000256" key="1">
    <source>
        <dbReference type="ARBA" id="ARBA00005113"/>
    </source>
</evidence>
<dbReference type="FunFam" id="1.20.200.10:FF:000003">
    <property type="entry name" value="Histidine ammonia-lyase"/>
    <property type="match status" value="1"/>
</dbReference>
<dbReference type="GO" id="GO:0019556">
    <property type="term" value="P:L-histidine catabolic process to glutamate and formamide"/>
    <property type="evidence" value="ECO:0007669"/>
    <property type="project" value="UniProtKB-UniPathway"/>
</dbReference>
<protein>
    <recommendedName>
        <fullName evidence="2 6">Histidine ammonia-lyase</fullName>
        <ecNumber evidence="2 6">4.3.1.3</ecNumber>
    </recommendedName>
</protein>
<dbReference type="FunFam" id="1.10.275.10:FF:000005">
    <property type="entry name" value="Histidine ammonia-lyase"/>
    <property type="match status" value="1"/>
</dbReference>
<evidence type="ECO:0000256" key="2">
    <source>
        <dbReference type="ARBA" id="ARBA00012994"/>
    </source>
</evidence>
<dbReference type="NCBIfam" id="TIGR01225">
    <property type="entry name" value="hutH"/>
    <property type="match status" value="1"/>
</dbReference>
<dbReference type="Pfam" id="PF00221">
    <property type="entry name" value="Lyase_aromatic"/>
    <property type="match status" value="1"/>
</dbReference>
<keyword evidence="3 8" id="KW-0369">Histidine metabolism</keyword>
<dbReference type="Proteomes" id="UP000187417">
    <property type="component" value="Unassembled WGS sequence"/>
</dbReference>
<evidence type="ECO:0000256" key="3">
    <source>
        <dbReference type="ARBA" id="ARBA00022808"/>
    </source>
</evidence>
<dbReference type="RefSeq" id="WP_278339418.1">
    <property type="nucleotide sequence ID" value="NZ_BAAFLA010000022.1"/>
</dbReference>
<dbReference type="SUPFAM" id="SSF48557">
    <property type="entry name" value="L-aspartase-like"/>
    <property type="match status" value="1"/>
</dbReference>
<dbReference type="InterPro" id="IPR001106">
    <property type="entry name" value="Aromatic_Lyase"/>
</dbReference>
<evidence type="ECO:0000256" key="6">
    <source>
        <dbReference type="NCBIfam" id="TIGR01225"/>
    </source>
</evidence>
<dbReference type="UniPathway" id="UPA00379">
    <property type="reaction ID" value="UER00549"/>
</dbReference>